<name>A0ACC2UI95_9FUNG</name>
<dbReference type="Proteomes" id="UP001165960">
    <property type="component" value="Unassembled WGS sequence"/>
</dbReference>
<gene>
    <name evidence="1" type="ORF">DSO57_1003806</name>
</gene>
<keyword evidence="2" id="KW-1185">Reference proteome</keyword>
<sequence>MVKAKATALSGDTLTKANNKNLQKKMPATLEKTLECLINIYKTVINELQFRSQGLATPAV</sequence>
<reference evidence="1" key="1">
    <citation type="submission" date="2022-04" db="EMBL/GenBank/DDBJ databases">
        <title>Genome of the entomopathogenic fungus Entomophthora muscae.</title>
        <authorList>
            <person name="Elya C."/>
            <person name="Lovett B.R."/>
            <person name="Lee E."/>
            <person name="Macias A.M."/>
            <person name="Hajek A.E."/>
            <person name="De Bivort B.L."/>
            <person name="Kasson M.T."/>
            <person name="De Fine Licht H.H."/>
            <person name="Stajich J.E."/>
        </authorList>
    </citation>
    <scope>NUCLEOTIDE SEQUENCE</scope>
    <source>
        <strain evidence="1">Berkeley</strain>
    </source>
</reference>
<comment type="caution">
    <text evidence="1">The sequence shown here is derived from an EMBL/GenBank/DDBJ whole genome shotgun (WGS) entry which is preliminary data.</text>
</comment>
<accession>A0ACC2UI95</accession>
<organism evidence="1 2">
    <name type="scientific">Entomophthora muscae</name>
    <dbReference type="NCBI Taxonomy" id="34485"/>
    <lineage>
        <taxon>Eukaryota</taxon>
        <taxon>Fungi</taxon>
        <taxon>Fungi incertae sedis</taxon>
        <taxon>Zoopagomycota</taxon>
        <taxon>Entomophthoromycotina</taxon>
        <taxon>Entomophthoromycetes</taxon>
        <taxon>Entomophthorales</taxon>
        <taxon>Entomophthoraceae</taxon>
        <taxon>Entomophthora</taxon>
    </lineage>
</organism>
<evidence type="ECO:0000313" key="2">
    <source>
        <dbReference type="Proteomes" id="UP001165960"/>
    </source>
</evidence>
<dbReference type="EMBL" id="QTSX02000719">
    <property type="protein sequence ID" value="KAJ9086472.1"/>
    <property type="molecule type" value="Genomic_DNA"/>
</dbReference>
<evidence type="ECO:0000313" key="1">
    <source>
        <dbReference type="EMBL" id="KAJ9086472.1"/>
    </source>
</evidence>
<protein>
    <submittedName>
        <fullName evidence="1">Uncharacterized protein</fullName>
    </submittedName>
</protein>
<proteinExistence type="predicted"/>